<organism evidence="1 2">
    <name type="scientific">Rubrivirga litoralis</name>
    <dbReference type="NCBI Taxonomy" id="3075598"/>
    <lineage>
        <taxon>Bacteria</taxon>
        <taxon>Pseudomonadati</taxon>
        <taxon>Rhodothermota</taxon>
        <taxon>Rhodothermia</taxon>
        <taxon>Rhodothermales</taxon>
        <taxon>Rubricoccaceae</taxon>
        <taxon>Rubrivirga</taxon>
    </lineage>
</organism>
<sequence length="237" mass="26175">MPALVVFDLDDTLLDHRGAERAALADVHRMHAAHLGHHGVGHVQDTYHAHNVPLWRDFGAGRITAADLKRLRSERVLHALEAHDLDPETFSRDYLARYAEHWRWADGALDAYRAVATRFPVGVLTNGFSEQQRAKFARLPEVEALAAFAVISDEVGVRKPDPRLFEHVLGLARGVLDRPALAPADVLYVGDSFHSDVEGGVGAGWRVAWLRGDDARAPEGAAVVEDWRALLDLLEIA</sequence>
<proteinExistence type="predicted"/>
<dbReference type="SFLD" id="SFLDS00003">
    <property type="entry name" value="Haloacid_Dehalogenase"/>
    <property type="match status" value="1"/>
</dbReference>
<dbReference type="InterPro" id="IPR052550">
    <property type="entry name" value="Pyrimidine_5'-ntase_YjjG"/>
</dbReference>
<dbReference type="Pfam" id="PF00702">
    <property type="entry name" value="Hydrolase"/>
    <property type="match status" value="1"/>
</dbReference>
<dbReference type="RefSeq" id="WP_311665105.1">
    <property type="nucleotide sequence ID" value="NZ_JAVRHT010000039.1"/>
</dbReference>
<dbReference type="InterPro" id="IPR023214">
    <property type="entry name" value="HAD_sf"/>
</dbReference>
<gene>
    <name evidence="1" type="ORF">RM540_13785</name>
</gene>
<dbReference type="InterPro" id="IPR006439">
    <property type="entry name" value="HAD-SF_hydro_IA"/>
</dbReference>
<dbReference type="Gene3D" id="3.40.50.1000">
    <property type="entry name" value="HAD superfamily/HAD-like"/>
    <property type="match status" value="1"/>
</dbReference>
<dbReference type="SUPFAM" id="SSF56784">
    <property type="entry name" value="HAD-like"/>
    <property type="match status" value="1"/>
</dbReference>
<accession>A0ABU3BUB5</accession>
<dbReference type="InterPro" id="IPR023198">
    <property type="entry name" value="PGP-like_dom2"/>
</dbReference>
<dbReference type="NCBIfam" id="TIGR01549">
    <property type="entry name" value="HAD-SF-IA-v1"/>
    <property type="match status" value="1"/>
</dbReference>
<evidence type="ECO:0000313" key="2">
    <source>
        <dbReference type="Proteomes" id="UP001267426"/>
    </source>
</evidence>
<name>A0ABU3BUB5_9BACT</name>
<dbReference type="Proteomes" id="UP001267426">
    <property type="component" value="Unassembled WGS sequence"/>
</dbReference>
<reference evidence="1 2" key="1">
    <citation type="submission" date="2023-09" db="EMBL/GenBank/DDBJ databases">
        <authorList>
            <person name="Rey-Velasco X."/>
        </authorList>
    </citation>
    <scope>NUCLEOTIDE SEQUENCE [LARGE SCALE GENOMIC DNA]</scope>
    <source>
        <strain evidence="1 2">F394</strain>
    </source>
</reference>
<keyword evidence="1" id="KW-0378">Hydrolase</keyword>
<evidence type="ECO:0000313" key="1">
    <source>
        <dbReference type="EMBL" id="MDT0632825.1"/>
    </source>
</evidence>
<dbReference type="InterPro" id="IPR036412">
    <property type="entry name" value="HAD-like_sf"/>
</dbReference>
<comment type="caution">
    <text evidence="1">The sequence shown here is derived from an EMBL/GenBank/DDBJ whole genome shotgun (WGS) entry which is preliminary data.</text>
</comment>
<dbReference type="PANTHER" id="PTHR47478:SF1">
    <property type="entry name" value="PYRIMIDINE 5'-NUCLEOTIDASE YJJG"/>
    <property type="match status" value="1"/>
</dbReference>
<keyword evidence="2" id="KW-1185">Reference proteome</keyword>
<dbReference type="GO" id="GO:0016787">
    <property type="term" value="F:hydrolase activity"/>
    <property type="evidence" value="ECO:0007669"/>
    <property type="project" value="UniProtKB-KW"/>
</dbReference>
<dbReference type="EMBL" id="JAVRHT010000039">
    <property type="protein sequence ID" value="MDT0632825.1"/>
    <property type="molecule type" value="Genomic_DNA"/>
</dbReference>
<protein>
    <submittedName>
        <fullName evidence="1">HAD-IA family hydrolase</fullName>
    </submittedName>
</protein>
<dbReference type="SFLD" id="SFLDG01129">
    <property type="entry name" value="C1.5:_HAD__Beta-PGM__Phosphata"/>
    <property type="match status" value="1"/>
</dbReference>
<dbReference type="PANTHER" id="PTHR47478">
    <property type="match status" value="1"/>
</dbReference>
<dbReference type="Gene3D" id="1.10.150.240">
    <property type="entry name" value="Putative phosphatase, domain 2"/>
    <property type="match status" value="1"/>
</dbReference>